<sequence length="205" mass="23571">QSSSYIWDFLVKSPRFALDRDGGHICFLNQICSEMGVGKGVLQFVNKNIDVTTILRDQLETHLNRCDDIQIVLLISTWELEYPCHNLSAICFHLGDSFTHCNEFSVDRVRIYRGSMMLSDIVYDAKRHLQHLRSINEHLLFCVICETAKTIDLVIEPAQVIIEFVAKERQLLAMNTYFMYAVAFSSCSFLRSFIFPSVDATSRQS</sequence>
<name>A0AAV5V476_9BILA</name>
<evidence type="ECO:0000313" key="2">
    <source>
        <dbReference type="Proteomes" id="UP001432322"/>
    </source>
</evidence>
<dbReference type="Proteomes" id="UP001432322">
    <property type="component" value="Unassembled WGS sequence"/>
</dbReference>
<gene>
    <name evidence="1" type="ORF">PFISCL1PPCAC_5498</name>
</gene>
<proteinExistence type="predicted"/>
<evidence type="ECO:0000313" key="1">
    <source>
        <dbReference type="EMBL" id="GMT14201.1"/>
    </source>
</evidence>
<dbReference type="EMBL" id="BTSY01000002">
    <property type="protein sequence ID" value="GMT14201.1"/>
    <property type="molecule type" value="Genomic_DNA"/>
</dbReference>
<feature type="non-terminal residue" evidence="1">
    <location>
        <position position="205"/>
    </location>
</feature>
<evidence type="ECO:0008006" key="3">
    <source>
        <dbReference type="Google" id="ProtNLM"/>
    </source>
</evidence>
<accession>A0AAV5V476</accession>
<comment type="caution">
    <text evidence="1">The sequence shown here is derived from an EMBL/GenBank/DDBJ whole genome shotgun (WGS) entry which is preliminary data.</text>
</comment>
<dbReference type="AlphaFoldDB" id="A0AAV5V476"/>
<keyword evidence="2" id="KW-1185">Reference proteome</keyword>
<reference evidence="1" key="1">
    <citation type="submission" date="2023-10" db="EMBL/GenBank/DDBJ databases">
        <title>Genome assembly of Pristionchus species.</title>
        <authorList>
            <person name="Yoshida K."/>
            <person name="Sommer R.J."/>
        </authorList>
    </citation>
    <scope>NUCLEOTIDE SEQUENCE</scope>
    <source>
        <strain evidence="1">RS5133</strain>
    </source>
</reference>
<organism evidence="1 2">
    <name type="scientific">Pristionchus fissidentatus</name>
    <dbReference type="NCBI Taxonomy" id="1538716"/>
    <lineage>
        <taxon>Eukaryota</taxon>
        <taxon>Metazoa</taxon>
        <taxon>Ecdysozoa</taxon>
        <taxon>Nematoda</taxon>
        <taxon>Chromadorea</taxon>
        <taxon>Rhabditida</taxon>
        <taxon>Rhabditina</taxon>
        <taxon>Diplogasteromorpha</taxon>
        <taxon>Diplogasteroidea</taxon>
        <taxon>Neodiplogasteridae</taxon>
        <taxon>Pristionchus</taxon>
    </lineage>
</organism>
<feature type="non-terminal residue" evidence="1">
    <location>
        <position position="1"/>
    </location>
</feature>
<protein>
    <recommendedName>
        <fullName evidence="3">G protein-coupled receptor</fullName>
    </recommendedName>
</protein>